<organism evidence="1 2">
    <name type="scientific">Gottfriedia luciferensis</name>
    <dbReference type="NCBI Taxonomy" id="178774"/>
    <lineage>
        <taxon>Bacteria</taxon>
        <taxon>Bacillati</taxon>
        <taxon>Bacillota</taxon>
        <taxon>Bacilli</taxon>
        <taxon>Bacillales</taxon>
        <taxon>Bacillaceae</taxon>
        <taxon>Gottfriedia</taxon>
    </lineage>
</organism>
<dbReference type="Pfam" id="PF08282">
    <property type="entry name" value="Hydrolase_3"/>
    <property type="match status" value="1"/>
</dbReference>
<comment type="caution">
    <text evidence="1">The sequence shown here is derived from an EMBL/GenBank/DDBJ whole genome shotgun (WGS) entry which is preliminary data.</text>
</comment>
<keyword evidence="2" id="KW-1185">Reference proteome</keyword>
<dbReference type="PANTHER" id="PTHR10000:SF55">
    <property type="entry name" value="5-AMINO-6-(5-PHOSPHO-D-RIBITYLAMINO)URACIL PHOSPHATASE YCSE"/>
    <property type="match status" value="1"/>
</dbReference>
<dbReference type="InterPro" id="IPR006379">
    <property type="entry name" value="HAD-SF_hydro_IIB"/>
</dbReference>
<evidence type="ECO:0000313" key="2">
    <source>
        <dbReference type="Proteomes" id="UP000094580"/>
    </source>
</evidence>
<evidence type="ECO:0000313" key="1">
    <source>
        <dbReference type="EMBL" id="ODG94033.1"/>
    </source>
</evidence>
<reference evidence="1 2" key="1">
    <citation type="submission" date="2016-07" db="EMBL/GenBank/DDBJ databases">
        <authorList>
            <person name="Townsley L."/>
            <person name="Shank E.A."/>
        </authorList>
    </citation>
    <scope>NUCLEOTIDE SEQUENCE [LARGE SCALE GENOMIC DNA]</scope>
    <source>
        <strain evidence="1 2">CH01</strain>
    </source>
</reference>
<protein>
    <recommendedName>
        <fullName evidence="3">Haloacid dehalogenase-like hydrolase</fullName>
    </recommendedName>
</protein>
<dbReference type="InterPro" id="IPR023214">
    <property type="entry name" value="HAD_sf"/>
</dbReference>
<dbReference type="Gene3D" id="3.30.1240.10">
    <property type="match status" value="1"/>
</dbReference>
<dbReference type="RefSeq" id="WP_069032209.1">
    <property type="nucleotide sequence ID" value="NZ_MDKC01000001.1"/>
</dbReference>
<dbReference type="NCBIfam" id="TIGR01484">
    <property type="entry name" value="HAD-SF-IIB"/>
    <property type="match status" value="1"/>
</dbReference>
<dbReference type="SUPFAM" id="SSF56784">
    <property type="entry name" value="HAD-like"/>
    <property type="match status" value="1"/>
</dbReference>
<name>A0ABX2ZWV4_9BACI</name>
<dbReference type="Gene3D" id="3.40.50.1000">
    <property type="entry name" value="HAD superfamily/HAD-like"/>
    <property type="match status" value="1"/>
</dbReference>
<gene>
    <name evidence="1" type="ORF">BED47_02355</name>
</gene>
<dbReference type="Proteomes" id="UP000094580">
    <property type="component" value="Unassembled WGS sequence"/>
</dbReference>
<accession>A0ABX2ZWV4</accession>
<dbReference type="PANTHER" id="PTHR10000">
    <property type="entry name" value="PHOSPHOSERINE PHOSPHATASE"/>
    <property type="match status" value="1"/>
</dbReference>
<evidence type="ECO:0008006" key="3">
    <source>
        <dbReference type="Google" id="ProtNLM"/>
    </source>
</evidence>
<dbReference type="InterPro" id="IPR036412">
    <property type="entry name" value="HAD-like_sf"/>
</dbReference>
<sequence length="289" mass="32115">MKLIALDLDGTTLNTNKILSVETLNSIKKAQAAGHIVMILSGRSPSSVNDELSKYGLNCPVGGHNGTALYVNGKLIELNSIGRPQVQKIALEVEREDLPYNISTNKGIYAPSNWHKRFEQVVSSGRVPKEYFSNRHFKMFTTPPSVYGHSFFNKVHEIIDNEDLTVQKFLILTLEPKQMERLDKKLRSIDETFVTSASPFNLEVTHINGNKGYGLKAMASYFNIPIENTVAIGDEKNDLPMLNIAGLSIAMGNAEEEVKLSSDVVTLSNDENGVAYAFQKYIFKESNVL</sequence>
<proteinExistence type="predicted"/>
<dbReference type="CDD" id="cd07516">
    <property type="entry name" value="HAD_Pase"/>
    <property type="match status" value="1"/>
</dbReference>
<dbReference type="EMBL" id="MDKC01000001">
    <property type="protein sequence ID" value="ODG94033.1"/>
    <property type="molecule type" value="Genomic_DNA"/>
</dbReference>
<dbReference type="SFLD" id="SFLDS00003">
    <property type="entry name" value="Haloacid_Dehalogenase"/>
    <property type="match status" value="1"/>
</dbReference>
<dbReference type="NCBIfam" id="TIGR00099">
    <property type="entry name" value="Cof-subfamily"/>
    <property type="match status" value="1"/>
</dbReference>
<dbReference type="InterPro" id="IPR000150">
    <property type="entry name" value="Cof"/>
</dbReference>
<dbReference type="SFLD" id="SFLDG01140">
    <property type="entry name" value="C2.B:_Phosphomannomutase_and_P"/>
    <property type="match status" value="1"/>
</dbReference>